<name>W8U4P3_PEPAC</name>
<dbReference type="InterPro" id="IPR017850">
    <property type="entry name" value="Alkaline_phosphatase_core_sf"/>
</dbReference>
<dbReference type="PATRIC" id="fig|1286171.3.peg.569"/>
<dbReference type="HOGENOM" id="CLU_017500_0_0_9"/>
<dbReference type="STRING" id="1286171.EAL2_c06240"/>
<sequence>MDPSTIRCRQYKQSHYLLYCSIQKIKLRKLKERIVVTNVTDGDEMAELNLKQITDKLNAEFASDIRKLIFWYDASAEFSSDIDAIELENAQVLKQERDNQFKIKYFLEREDTSTNYLLYAPFPKPALKDNHLADTIRYSKEFFADRASLLAVDLGIDEKYKPVLQHYIKFFGSKERTQKFYELEIENFSKSIIETALMGVLCKTKIVSFEEIVRTVITDGDLEDNKYLAEFNKFDLLQPFWKMCEETFGYTDVSPTLSKMVYTLFATYTSKVIRIELPQAWKNYCAHKSGNIIAFLDSLMNSLIYKENFDALSDLVYSTLNGDAIFDKLNVNDYTELELFKKTDVFILKWMIDRLEGEDTAAKLNGHSIPELCKMRRKMHFGQMYYPHYYILENAYHIIMSSRFEPQKSSLDIWKSYVAKDYIVDQKYRYFYYHYDQLTSNSPYENVRDLVENIYTNRYLDPLSVAWNRSFLECKGDTGLIKQHEFYNKFIRHAKERIVVIISDALRFEVGQTLLKKLMSDEKCNASMNMMQSVLPSYTRFGMSALLPHKELTMSEDFKVLVDGKICDDLKTREQLLQSAVLNSRTVQFDDIKTMKIADLKEIFTGQDVVYVYHNQIDARGDKLNTENEVFSACEEAINEIHTMIKRLTSANNTRFIITADHGFIYKRDKLAESDKIGGFDKKDAFVGRRYVIANEAVAAEGIGSVTLGDILGNHDERVISVPIGSDIFKVAGGGQNFVHGGSSLQEMLIPVIDVKTSKAHTETKSVSIALVSLIHKITNLTTNLDFIQTEAVSDVNKETTYKVYFISGDNEKISNDNMYVADKKDEDASKRVFRLKFTFKNKKYDKSRKYYLVAYDEKNALEVLRHEVQMDLAFADDFGFNL</sequence>
<protein>
    <submittedName>
        <fullName evidence="1">PglZ domain protein</fullName>
    </submittedName>
</protein>
<accession>W8U4P3</accession>
<dbReference type="eggNOG" id="COG1524">
    <property type="taxonomic scope" value="Bacteria"/>
</dbReference>
<proteinExistence type="predicted"/>
<dbReference type="Gene3D" id="3.40.720.10">
    <property type="entry name" value="Alkaline Phosphatase, subunit A"/>
    <property type="match status" value="1"/>
</dbReference>
<evidence type="ECO:0000313" key="2">
    <source>
        <dbReference type="Proteomes" id="UP000019591"/>
    </source>
</evidence>
<dbReference type="Pfam" id="PF08665">
    <property type="entry name" value="PglZ"/>
    <property type="match status" value="1"/>
</dbReference>
<evidence type="ECO:0000313" key="1">
    <source>
        <dbReference type="EMBL" id="AHM55926.1"/>
    </source>
</evidence>
<dbReference type="NCBIfam" id="TIGR02687">
    <property type="entry name" value="BREX-1 system phosphatase PglZ type A"/>
    <property type="match status" value="1"/>
</dbReference>
<dbReference type="EMBL" id="CP007452">
    <property type="protein sequence ID" value="AHM55926.1"/>
    <property type="molecule type" value="Genomic_DNA"/>
</dbReference>
<dbReference type="Proteomes" id="UP000019591">
    <property type="component" value="Chromosome"/>
</dbReference>
<dbReference type="AlphaFoldDB" id="W8U4P3"/>
<dbReference type="InterPro" id="IPR014060">
    <property type="entry name" value="PglZ"/>
</dbReference>
<reference evidence="1 2" key="1">
    <citation type="journal article" date="2014" name="Genome Announc.">
        <title>Complete Genome Sequence of Amino Acid-Utilizing Eubacterium acidaminophilum al-2 (DSM 3953).</title>
        <authorList>
            <person name="Poehlein A."/>
            <person name="Andreesen J.R."/>
            <person name="Daniel R."/>
        </authorList>
    </citation>
    <scope>NUCLEOTIDE SEQUENCE [LARGE SCALE GENOMIC DNA]</scope>
    <source>
        <strain evidence="1 2">DSM 3953</strain>
    </source>
</reference>
<dbReference type="KEGG" id="eac:EAL2_c06240"/>
<dbReference type="SUPFAM" id="SSF53649">
    <property type="entry name" value="Alkaline phosphatase-like"/>
    <property type="match status" value="1"/>
</dbReference>
<keyword evidence="2" id="KW-1185">Reference proteome</keyword>
<gene>
    <name evidence="1" type="ORF">EAL2_c06240</name>
</gene>
<organism evidence="1 2">
    <name type="scientific">Peptoclostridium acidaminophilum DSM 3953</name>
    <dbReference type="NCBI Taxonomy" id="1286171"/>
    <lineage>
        <taxon>Bacteria</taxon>
        <taxon>Bacillati</taxon>
        <taxon>Bacillota</taxon>
        <taxon>Clostridia</taxon>
        <taxon>Peptostreptococcales</taxon>
        <taxon>Peptoclostridiaceae</taxon>
        <taxon>Peptoclostridium</taxon>
    </lineage>
</organism>